<reference evidence="1" key="2">
    <citation type="submission" date="2020-08" db="EMBL/GenBank/DDBJ databases">
        <title>Plant Genome Project.</title>
        <authorList>
            <person name="Zhang R.-G."/>
        </authorList>
    </citation>
    <scope>NUCLEOTIDE SEQUENCE</scope>
    <source>
        <strain evidence="1">Huo1</strain>
        <tissue evidence="1">Leaf</tissue>
    </source>
</reference>
<accession>A0A8X8YBS3</accession>
<comment type="caution">
    <text evidence="1">The sequence shown here is derived from an EMBL/GenBank/DDBJ whole genome shotgun (WGS) entry which is preliminary data.</text>
</comment>
<dbReference type="Proteomes" id="UP000298416">
    <property type="component" value="Unassembled WGS sequence"/>
</dbReference>
<organism evidence="1">
    <name type="scientific">Salvia splendens</name>
    <name type="common">Scarlet sage</name>
    <dbReference type="NCBI Taxonomy" id="180675"/>
    <lineage>
        <taxon>Eukaryota</taxon>
        <taxon>Viridiplantae</taxon>
        <taxon>Streptophyta</taxon>
        <taxon>Embryophyta</taxon>
        <taxon>Tracheophyta</taxon>
        <taxon>Spermatophyta</taxon>
        <taxon>Magnoliopsida</taxon>
        <taxon>eudicotyledons</taxon>
        <taxon>Gunneridae</taxon>
        <taxon>Pentapetalae</taxon>
        <taxon>asterids</taxon>
        <taxon>lamiids</taxon>
        <taxon>Lamiales</taxon>
        <taxon>Lamiaceae</taxon>
        <taxon>Nepetoideae</taxon>
        <taxon>Mentheae</taxon>
        <taxon>Salviinae</taxon>
        <taxon>Salvia</taxon>
        <taxon>Salvia subgen. Calosphace</taxon>
        <taxon>core Calosphace</taxon>
    </lineage>
</organism>
<reference evidence="1" key="1">
    <citation type="submission" date="2018-01" db="EMBL/GenBank/DDBJ databases">
        <authorList>
            <person name="Mao J.F."/>
        </authorList>
    </citation>
    <scope>NUCLEOTIDE SEQUENCE</scope>
    <source>
        <strain evidence="1">Huo1</strain>
        <tissue evidence="1">Leaf</tissue>
    </source>
</reference>
<protein>
    <submittedName>
        <fullName evidence="1">Uncharacterized protein</fullName>
    </submittedName>
</protein>
<evidence type="ECO:0000313" key="1">
    <source>
        <dbReference type="EMBL" id="KAG6429711.1"/>
    </source>
</evidence>
<proteinExistence type="predicted"/>
<dbReference type="AlphaFoldDB" id="A0A8X8YBS3"/>
<sequence length="134" mass="14603">MWFFCAAQVPVPESNSILKIPLSEVPFWKAREPIRHFLPDSSRDLSLQKEVFPRFHIRSFAADVCLKYACVGTFLVKASSSECAQNLSLSTASPQVVSRATAAASCGGGSPASYATLYTSPNPNSKKLKPKNHI</sequence>
<evidence type="ECO:0000313" key="2">
    <source>
        <dbReference type="Proteomes" id="UP000298416"/>
    </source>
</evidence>
<gene>
    <name evidence="1" type="ORF">SASPL_107764</name>
</gene>
<dbReference type="EMBL" id="PNBA02000003">
    <property type="protein sequence ID" value="KAG6429711.1"/>
    <property type="molecule type" value="Genomic_DNA"/>
</dbReference>
<name>A0A8X8YBS3_SALSN</name>
<keyword evidence="2" id="KW-1185">Reference proteome</keyword>